<keyword evidence="10" id="KW-0443">Lipid metabolism</keyword>
<dbReference type="InterPro" id="IPR010569">
    <property type="entry name" value="Myotubularin-like_Pase_dom"/>
</dbReference>
<dbReference type="PANTHER" id="PTHR10807:SF8">
    <property type="entry name" value="PHOSPHATIDYLINOSITOL-3-PHOSPHATE PHOSPHATASE"/>
    <property type="match status" value="1"/>
</dbReference>
<comment type="similarity">
    <text evidence="3">Belongs to the protein-tyrosine phosphatase family. Non-receptor class myotubularin subfamily.</text>
</comment>
<feature type="binding site" evidence="14">
    <location>
        <begin position="335"/>
        <end position="336"/>
    </location>
    <ligand>
        <name>substrate</name>
    </ligand>
</feature>
<evidence type="ECO:0000259" key="17">
    <source>
        <dbReference type="PROSITE" id="PS50178"/>
    </source>
</evidence>
<dbReference type="InterPro" id="IPR017455">
    <property type="entry name" value="Znf_FYVE-rel"/>
</dbReference>
<dbReference type="Pfam" id="PF01363">
    <property type="entry name" value="FYVE"/>
    <property type="match status" value="1"/>
</dbReference>
<dbReference type="InterPro" id="IPR000306">
    <property type="entry name" value="Znf_FYVE"/>
</dbReference>
<feature type="domain" description="Myotubularin phosphatase" evidence="18">
    <location>
        <begin position="187"/>
        <end position="558"/>
    </location>
</feature>
<dbReference type="SMART" id="SM00064">
    <property type="entry name" value="FYVE"/>
    <property type="match status" value="1"/>
</dbReference>
<feature type="domain" description="FYVE-type" evidence="17">
    <location>
        <begin position="685"/>
        <end position="746"/>
    </location>
</feature>
<dbReference type="InterPro" id="IPR003595">
    <property type="entry name" value="Tyr_Pase_cat"/>
</dbReference>
<organism evidence="19">
    <name type="scientific">Culex pipiens</name>
    <name type="common">House mosquito</name>
    <dbReference type="NCBI Taxonomy" id="7175"/>
    <lineage>
        <taxon>Eukaryota</taxon>
        <taxon>Metazoa</taxon>
        <taxon>Ecdysozoa</taxon>
        <taxon>Arthropoda</taxon>
        <taxon>Hexapoda</taxon>
        <taxon>Insecta</taxon>
        <taxon>Pterygota</taxon>
        <taxon>Neoptera</taxon>
        <taxon>Endopterygota</taxon>
        <taxon>Diptera</taxon>
        <taxon>Nematocera</taxon>
        <taxon>Culicoidea</taxon>
        <taxon>Culicidae</taxon>
        <taxon>Culicinae</taxon>
        <taxon>Culicini</taxon>
        <taxon>Culex</taxon>
        <taxon>Culex</taxon>
    </lineage>
</organism>
<keyword evidence="5" id="KW-0963">Cytoplasm</keyword>
<dbReference type="InterPro" id="IPR029021">
    <property type="entry name" value="Prot-tyrosine_phosphatase-like"/>
</dbReference>
<evidence type="ECO:0000313" key="19">
    <source>
        <dbReference type="EMBL" id="CAG6453401.1"/>
    </source>
</evidence>
<dbReference type="InterPro" id="IPR011993">
    <property type="entry name" value="PH-like_dom_sf"/>
</dbReference>
<proteinExistence type="inferred from homology"/>
<dbReference type="InterPro" id="IPR016130">
    <property type="entry name" value="Tyr_Pase_AS"/>
</dbReference>
<evidence type="ECO:0000256" key="9">
    <source>
        <dbReference type="ARBA" id="ARBA00022833"/>
    </source>
</evidence>
<dbReference type="AlphaFoldDB" id="A0A8D8EZX8"/>
<protein>
    <recommendedName>
        <fullName evidence="4">phosphatidylinositol-3,5-bisphosphate 3-phosphatase</fullName>
        <ecNumber evidence="4">3.1.3.95</ecNumber>
    </recommendedName>
    <alternativeName>
        <fullName evidence="12">Phosphatidylinositol-3,5-bisphosphate 3-phosphatase</fullName>
    </alternativeName>
</protein>
<keyword evidence="9" id="KW-0862">Zinc</keyword>
<dbReference type="Gene3D" id="2.30.29.30">
    <property type="entry name" value="Pleckstrin-homology domain (PH domain)/Phosphotyrosine-binding domain (PTB)"/>
    <property type="match status" value="1"/>
</dbReference>
<dbReference type="CDD" id="cd15738">
    <property type="entry name" value="FYVE_MTMR_unchar"/>
    <property type="match status" value="1"/>
</dbReference>
<dbReference type="PROSITE" id="PS00383">
    <property type="entry name" value="TYR_PHOSPHATASE_1"/>
    <property type="match status" value="1"/>
</dbReference>
<dbReference type="Gene3D" id="3.30.40.10">
    <property type="entry name" value="Zinc/RING finger domain, C3HC4 (zinc finger)"/>
    <property type="match status" value="1"/>
</dbReference>
<dbReference type="PROSITE" id="PS50178">
    <property type="entry name" value="ZF_FYVE"/>
    <property type="match status" value="1"/>
</dbReference>
<evidence type="ECO:0000256" key="11">
    <source>
        <dbReference type="ARBA" id="ARBA00023136"/>
    </source>
</evidence>
<dbReference type="CDD" id="cd14532">
    <property type="entry name" value="PTP-MTMR6-like"/>
    <property type="match status" value="1"/>
</dbReference>
<dbReference type="GO" id="GO:0005737">
    <property type="term" value="C:cytoplasm"/>
    <property type="evidence" value="ECO:0007669"/>
    <property type="project" value="UniProtKB-SubCell"/>
</dbReference>
<evidence type="ECO:0000256" key="12">
    <source>
        <dbReference type="ARBA" id="ARBA00032571"/>
    </source>
</evidence>
<dbReference type="Pfam" id="PF21098">
    <property type="entry name" value="PH-GRAM_MTMR6-like"/>
    <property type="match status" value="1"/>
</dbReference>
<feature type="domain" description="Tyrosine specific protein phosphatases" evidence="16">
    <location>
        <begin position="367"/>
        <end position="428"/>
    </location>
</feature>
<dbReference type="InterPro" id="IPR011011">
    <property type="entry name" value="Znf_FYVE_PHD"/>
</dbReference>
<dbReference type="SUPFAM" id="SSF52799">
    <property type="entry name" value="(Phosphotyrosine protein) phosphatases II"/>
    <property type="match status" value="1"/>
</dbReference>
<dbReference type="SUPFAM" id="SSF50729">
    <property type="entry name" value="PH domain-like"/>
    <property type="match status" value="1"/>
</dbReference>
<evidence type="ECO:0000256" key="5">
    <source>
        <dbReference type="ARBA" id="ARBA00022490"/>
    </source>
</evidence>
<dbReference type="FunFam" id="2.30.29.30:FF:000135">
    <property type="entry name" value="Myotubularin related protein 6"/>
    <property type="match status" value="1"/>
</dbReference>
<feature type="binding site" evidence="14">
    <location>
        <begin position="397"/>
        <end position="403"/>
    </location>
    <ligand>
        <name>substrate</name>
    </ligand>
</feature>
<dbReference type="Pfam" id="PF06602">
    <property type="entry name" value="Myotub-related"/>
    <property type="match status" value="1"/>
</dbReference>
<evidence type="ECO:0000259" key="18">
    <source>
        <dbReference type="PROSITE" id="PS51339"/>
    </source>
</evidence>
<dbReference type="GO" id="GO:0012505">
    <property type="term" value="C:endomembrane system"/>
    <property type="evidence" value="ECO:0007669"/>
    <property type="project" value="UniProtKB-SubCell"/>
</dbReference>
<accession>A0A8D8EZX8</accession>
<evidence type="ECO:0000256" key="1">
    <source>
        <dbReference type="ARBA" id="ARBA00004184"/>
    </source>
</evidence>
<feature type="active site" description="Phosphocysteine intermediate" evidence="13">
    <location>
        <position position="397"/>
    </location>
</feature>
<dbReference type="EC" id="3.1.3.95" evidence="4"/>
<dbReference type="PROSITE" id="PS50056">
    <property type="entry name" value="TYR_PHOSPHATASE_2"/>
    <property type="match status" value="1"/>
</dbReference>
<sequence>MAEPLSPSASSSFKQNFDLVTPEFEEDPKLLWGVPVPPFVSDKVVSWVEENFPSPSPPPPIEFRGLNVLKKIENVRMIDRYNSKNPTVGVLYLTATHLIFVDPDANKETWVLYMHIAGVEKLPLSTTGSPLLIRCKTFLSITFVIPKERECHDVYTTLMKLYQPVNIKNLYCFQYTTATKDLPKSAGWDYFKLENEFRRMRAPNDQWAPCVLNQNYELCDTYPQQLYVPVEASTAMLLGSSRFRSKGRLPVLTYLHSNRASICRCSQPLSGFSARCLEDEQMLEAIRRTNSNCGFMYVVDTRPRINAMANRAAGKGYENEANYENIKFQFLGIENIHTMRTSLQKVIECCEQKSPTMNSFLGALESSGWLKHIRSILDTSSFIANAVDKGISVVVHCSDGWDRTAQVCSLAALMLDPYYRTIKGFQALIEKDWLAFGHKFSDRCGHIQNDPKEVSPVFTQLLDCTWQLMQQRNDAFEFNERFLLILHDHVMSCQFGTFVGNCEKDRLDLRLAEKTFSLWGFMSNHLNEYINPLYRPEMDETIRPNLAPQCIKFWRGMYSRFESGIHPREPLDDLLIASKDHSTSLDDHVQLLTRRINSFKNMISKSAKRLQGNKYVDNRGIEVNDNRYNYDKRLSELSCADDDHPLKTSNFSFSNLATTEYNENHVDVAAVTDEINSVAIDWKPLRSVPNCPSCSIPFDQITKKQNHCWKCGEVFCSRCIDKTAALPGHESGNPVPVCRNCFREVQQVSP</sequence>
<evidence type="ECO:0000256" key="13">
    <source>
        <dbReference type="PIRSR" id="PIRSR630564-1"/>
    </source>
</evidence>
<dbReference type="InterPro" id="IPR030564">
    <property type="entry name" value="Myotubularin"/>
</dbReference>
<dbReference type="GO" id="GO:0004438">
    <property type="term" value="F:phosphatidylinositol-3-phosphate phosphatase activity"/>
    <property type="evidence" value="ECO:0007669"/>
    <property type="project" value="TreeGrafter"/>
</dbReference>
<dbReference type="PANTHER" id="PTHR10807">
    <property type="entry name" value="MYOTUBULARIN-RELATED"/>
    <property type="match status" value="1"/>
</dbReference>
<evidence type="ECO:0000256" key="15">
    <source>
        <dbReference type="PROSITE-ProRule" id="PRU00091"/>
    </source>
</evidence>
<keyword evidence="6" id="KW-0479">Metal-binding</keyword>
<dbReference type="SUPFAM" id="SSF57903">
    <property type="entry name" value="FYVE/PHD zinc finger"/>
    <property type="match status" value="1"/>
</dbReference>
<dbReference type="EMBL" id="HBUE01022746">
    <property type="protein sequence ID" value="CAG6453401.1"/>
    <property type="molecule type" value="Transcribed_RNA"/>
</dbReference>
<evidence type="ECO:0000256" key="4">
    <source>
        <dbReference type="ARBA" id="ARBA00012903"/>
    </source>
</evidence>
<evidence type="ECO:0000259" key="16">
    <source>
        <dbReference type="PROSITE" id="PS50056"/>
    </source>
</evidence>
<dbReference type="GO" id="GO:0008270">
    <property type="term" value="F:zinc ion binding"/>
    <property type="evidence" value="ECO:0007669"/>
    <property type="project" value="UniProtKB-KW"/>
</dbReference>
<evidence type="ECO:0000256" key="3">
    <source>
        <dbReference type="ARBA" id="ARBA00007471"/>
    </source>
</evidence>
<name>A0A8D8EZX8_CULPI</name>
<dbReference type="InterPro" id="IPR013083">
    <property type="entry name" value="Znf_RING/FYVE/PHD"/>
</dbReference>
<dbReference type="InterPro" id="IPR048994">
    <property type="entry name" value="PH-GRAM_MTMR6-9"/>
</dbReference>
<dbReference type="GO" id="GO:0046856">
    <property type="term" value="P:phosphatidylinositol dephosphorylation"/>
    <property type="evidence" value="ECO:0007669"/>
    <property type="project" value="TreeGrafter"/>
</dbReference>
<comment type="subcellular location">
    <subcellularLocation>
        <location evidence="2">Cytoplasm</location>
    </subcellularLocation>
    <subcellularLocation>
        <location evidence="1">Endomembrane system</location>
        <topology evidence="1">Peripheral membrane protein</topology>
    </subcellularLocation>
</comment>
<dbReference type="SMART" id="SM00404">
    <property type="entry name" value="PTPc_motif"/>
    <property type="match status" value="1"/>
</dbReference>
<evidence type="ECO:0000256" key="10">
    <source>
        <dbReference type="ARBA" id="ARBA00023098"/>
    </source>
</evidence>
<keyword evidence="11" id="KW-0472">Membrane</keyword>
<dbReference type="PROSITE" id="PS51339">
    <property type="entry name" value="PPASE_MYOTUBULARIN"/>
    <property type="match status" value="1"/>
</dbReference>
<dbReference type="GO" id="GO:0052629">
    <property type="term" value="F:phosphatidylinositol-3,5-bisphosphate 3-phosphatase activity"/>
    <property type="evidence" value="ECO:0007669"/>
    <property type="project" value="UniProtKB-EC"/>
</dbReference>
<dbReference type="InterPro" id="IPR000387">
    <property type="entry name" value="Tyr_Pase_dom"/>
</dbReference>
<evidence type="ECO:0000256" key="14">
    <source>
        <dbReference type="PIRSR" id="PIRSR630564-2"/>
    </source>
</evidence>
<evidence type="ECO:0000256" key="2">
    <source>
        <dbReference type="ARBA" id="ARBA00004496"/>
    </source>
</evidence>
<dbReference type="CDD" id="cd13210">
    <property type="entry name" value="PH-GRAM_MTMR6-like"/>
    <property type="match status" value="1"/>
</dbReference>
<evidence type="ECO:0000256" key="7">
    <source>
        <dbReference type="ARBA" id="ARBA00022771"/>
    </source>
</evidence>
<evidence type="ECO:0000256" key="8">
    <source>
        <dbReference type="ARBA" id="ARBA00022801"/>
    </source>
</evidence>
<evidence type="ECO:0000256" key="6">
    <source>
        <dbReference type="ARBA" id="ARBA00022723"/>
    </source>
</evidence>
<reference evidence="19" key="1">
    <citation type="submission" date="2021-05" db="EMBL/GenBank/DDBJ databases">
        <authorList>
            <person name="Alioto T."/>
            <person name="Alioto T."/>
            <person name="Gomez Garrido J."/>
        </authorList>
    </citation>
    <scope>NUCLEOTIDE SEQUENCE</scope>
</reference>
<keyword evidence="8" id="KW-0378">Hydrolase</keyword>
<keyword evidence="7 15" id="KW-0863">Zinc-finger</keyword>